<dbReference type="AlphaFoldDB" id="A0A8H4XEC2"/>
<gene>
    <name evidence="2" type="ORF">FSARC_2042</name>
</gene>
<evidence type="ECO:0000256" key="1">
    <source>
        <dbReference type="SAM" id="MobiDB-lite"/>
    </source>
</evidence>
<comment type="caution">
    <text evidence="2">The sequence shown here is derived from an EMBL/GenBank/DDBJ whole genome shotgun (WGS) entry which is preliminary data.</text>
</comment>
<sequence length="174" mass="17749">MSSQAPSKGQKVDLGKNAPTKQEGAGNVPSESLASQSAKEGGEFASNEGLRSENQASSGSENTSAGRTTNTSSAPNSGSGNASAGTAPSYADAQYIKASGPHGKNLKEGIDESKTEDGLQKALNAEPGSQDDPSRVAELQFQQNQTAAGRDAGPKQEELSNKTAFDALDNETSS</sequence>
<organism evidence="2 3">
    <name type="scientific">Fusarium sarcochroum</name>
    <dbReference type="NCBI Taxonomy" id="1208366"/>
    <lineage>
        <taxon>Eukaryota</taxon>
        <taxon>Fungi</taxon>
        <taxon>Dikarya</taxon>
        <taxon>Ascomycota</taxon>
        <taxon>Pezizomycotina</taxon>
        <taxon>Sordariomycetes</taxon>
        <taxon>Hypocreomycetidae</taxon>
        <taxon>Hypocreales</taxon>
        <taxon>Nectriaceae</taxon>
        <taxon>Fusarium</taxon>
        <taxon>Fusarium lateritium species complex</taxon>
    </lineage>
</organism>
<evidence type="ECO:0000313" key="3">
    <source>
        <dbReference type="Proteomes" id="UP000622797"/>
    </source>
</evidence>
<proteinExistence type="predicted"/>
<dbReference type="EMBL" id="JABEXW010000104">
    <property type="protein sequence ID" value="KAF4971029.1"/>
    <property type="molecule type" value="Genomic_DNA"/>
</dbReference>
<reference evidence="2" key="1">
    <citation type="journal article" date="2020" name="BMC Genomics">
        <title>Correction to: Identification and distribution of gene clusters required for synthesis of sphingolipid metabolism inhibitors in diverse species of the filamentous fungus Fusarium.</title>
        <authorList>
            <person name="Kim H.S."/>
            <person name="Lohmar J.M."/>
            <person name="Busman M."/>
            <person name="Brown D.W."/>
            <person name="Naumann T.A."/>
            <person name="Divon H.H."/>
            <person name="Lysoe E."/>
            <person name="Uhlig S."/>
            <person name="Proctor R.H."/>
        </authorList>
    </citation>
    <scope>NUCLEOTIDE SEQUENCE</scope>
    <source>
        <strain evidence="2">NRRL 20472</strain>
    </source>
</reference>
<feature type="compositionally biased region" description="Low complexity" evidence="1">
    <location>
        <begin position="68"/>
        <end position="89"/>
    </location>
</feature>
<reference evidence="2" key="2">
    <citation type="submission" date="2020-05" db="EMBL/GenBank/DDBJ databases">
        <authorList>
            <person name="Kim H.-S."/>
            <person name="Proctor R.H."/>
            <person name="Brown D.W."/>
        </authorList>
    </citation>
    <scope>NUCLEOTIDE SEQUENCE</scope>
    <source>
        <strain evidence="2">NRRL 20472</strain>
    </source>
</reference>
<dbReference type="OrthoDB" id="5383057at2759"/>
<name>A0A8H4XEC2_9HYPO</name>
<feature type="compositionally biased region" description="Polar residues" evidence="1">
    <location>
        <begin position="29"/>
        <end position="38"/>
    </location>
</feature>
<feature type="region of interest" description="Disordered" evidence="1">
    <location>
        <begin position="1"/>
        <end position="174"/>
    </location>
</feature>
<feature type="compositionally biased region" description="Basic and acidic residues" evidence="1">
    <location>
        <begin position="105"/>
        <end position="119"/>
    </location>
</feature>
<keyword evidence="3" id="KW-1185">Reference proteome</keyword>
<protein>
    <submittedName>
        <fullName evidence="2">Uncharacterized protein</fullName>
    </submittedName>
</protein>
<accession>A0A8H4XEC2</accession>
<dbReference type="Proteomes" id="UP000622797">
    <property type="component" value="Unassembled WGS sequence"/>
</dbReference>
<feature type="compositionally biased region" description="Polar residues" evidence="1">
    <location>
        <begin position="52"/>
        <end position="67"/>
    </location>
</feature>
<evidence type="ECO:0000313" key="2">
    <source>
        <dbReference type="EMBL" id="KAF4971029.1"/>
    </source>
</evidence>